<reference evidence="2 3" key="1">
    <citation type="journal article" date="2013" name="Stand. Genomic Sci.">
        <title>Genomic Encyclopedia of Type Strains, Phase I: The one thousand microbial genomes (KMG-I) project.</title>
        <authorList>
            <person name="Kyrpides N.C."/>
            <person name="Woyke T."/>
            <person name="Eisen J.A."/>
            <person name="Garrity G."/>
            <person name="Lilburn T.G."/>
            <person name="Beck B.J."/>
            <person name="Whitman W.B."/>
            <person name="Hugenholtz P."/>
            <person name="Klenk H.P."/>
        </authorList>
    </citation>
    <scope>NUCLEOTIDE SEQUENCE [LARGE SCALE GENOMIC DNA]</scope>
    <source>
        <strain evidence="2 3">DSM 45044</strain>
    </source>
</reference>
<dbReference type="EMBL" id="VLLL01000010">
    <property type="protein sequence ID" value="TWJ07712.1"/>
    <property type="molecule type" value="Genomic_DNA"/>
</dbReference>
<protein>
    <submittedName>
        <fullName evidence="2">Thiopeptide-type bacteriocin biosynthesis protein</fullName>
    </submittedName>
</protein>
<evidence type="ECO:0000313" key="3">
    <source>
        <dbReference type="Proteomes" id="UP000321617"/>
    </source>
</evidence>
<dbReference type="NCBIfam" id="TIGR03891">
    <property type="entry name" value="thiopep_ocin"/>
    <property type="match status" value="1"/>
</dbReference>
<dbReference type="RefSeq" id="WP_158645719.1">
    <property type="nucleotide sequence ID" value="NZ_BAABIJ010000006.1"/>
</dbReference>
<accession>A0A562UQ13</accession>
<dbReference type="AlphaFoldDB" id="A0A562UQ13"/>
<gene>
    <name evidence="2" type="ORF">LX16_4872</name>
</gene>
<dbReference type="Proteomes" id="UP000321617">
    <property type="component" value="Unassembled WGS sequence"/>
</dbReference>
<comment type="caution">
    <text evidence="2">The sequence shown here is derived from an EMBL/GenBank/DDBJ whole genome shotgun (WGS) entry which is preliminary data.</text>
</comment>
<evidence type="ECO:0000259" key="1">
    <source>
        <dbReference type="Pfam" id="PF14028"/>
    </source>
</evidence>
<dbReference type="Pfam" id="PF14028">
    <property type="entry name" value="Lant_dehydr_C"/>
    <property type="match status" value="1"/>
</dbReference>
<feature type="domain" description="Thiopeptide-type bacteriocin biosynthesis" evidence="1">
    <location>
        <begin position="65"/>
        <end position="314"/>
    </location>
</feature>
<dbReference type="InterPro" id="IPR023809">
    <property type="entry name" value="Thiopep_bacteriocin_synth_dom"/>
</dbReference>
<proteinExistence type="predicted"/>
<sequence length="320" mass="35410">MPSTHLNRSSASSALASAIQRLSAGADPRQLADSLNIPEEHLAAAAEAYHAAGLAALDDRTDRSWYQAHIEWADWSEADKIATSELLPIMTKLEAAEAITAWWFIRKHPHWRFRIAPTPAHTESVRIRLEETLVNLLNTGHTTAWFATRYEPETAAFGGRTGMAIAHRLFTTDCRHILQPSHPAAALGIRETSLLLCNSLHEGAGLDWYERGDVWRRVAELRPLDPAITGQQLEKLSHDVKSLLRTGAAALRLPHLTSWATAFYNTGNDLSEAATTGELHRGLRATMAHHVIFHWNRLGLPAHVQALLSHTAAMAILQDD</sequence>
<dbReference type="OrthoDB" id="4678170at2"/>
<evidence type="ECO:0000313" key="2">
    <source>
        <dbReference type="EMBL" id="TWJ07712.1"/>
    </source>
</evidence>
<keyword evidence="3" id="KW-1185">Reference proteome</keyword>
<name>A0A562UQ13_9ACTN</name>
<organism evidence="2 3">
    <name type="scientific">Stackebrandtia albiflava</name>
    <dbReference type="NCBI Taxonomy" id="406432"/>
    <lineage>
        <taxon>Bacteria</taxon>
        <taxon>Bacillati</taxon>
        <taxon>Actinomycetota</taxon>
        <taxon>Actinomycetes</taxon>
        <taxon>Glycomycetales</taxon>
        <taxon>Glycomycetaceae</taxon>
        <taxon>Stackebrandtia</taxon>
    </lineage>
</organism>